<evidence type="ECO:0000313" key="3">
    <source>
        <dbReference type="Proteomes" id="UP000323000"/>
    </source>
</evidence>
<gene>
    <name evidence="2" type="ORF">EZV62_017088</name>
</gene>
<keyword evidence="3" id="KW-1185">Reference proteome</keyword>
<evidence type="ECO:0000313" key="2">
    <source>
        <dbReference type="EMBL" id="TXG55775.1"/>
    </source>
</evidence>
<dbReference type="PROSITE" id="PS50181">
    <property type="entry name" value="FBOX"/>
    <property type="match status" value="1"/>
</dbReference>
<dbReference type="SUPFAM" id="SSF81383">
    <property type="entry name" value="F-box domain"/>
    <property type="match status" value="1"/>
</dbReference>
<name>A0A5C7HGG1_9ROSI</name>
<sequence length="294" mass="34135">MAEMAMDRLSNLPDTIIHEILSQLPTREAVKTCVLSKTWKYHWTHTHALILHLDCNFAHSNPEYLENFVLHVLRRHHPLLVNLIISHLRCNVDMFEISTPRLKSFELSSDHYYSSSPLAGLNMENCPILEEPRAIIRFTNAFDREIKLEEQHKQQNFLLMIRQLKFLDINQLNESKVKNIPEIIDNSEEIEFEFGGIVLPKLLKYETLKTLTLKGPCSFRILSSLSLGFKSLTNLKLSGTSIEYGYHRKKKDLRICDLFSDTVQLRLENCSEEVNIYALCGDKDVTGIDDTFWI</sequence>
<dbReference type="PANTHER" id="PTHR34223">
    <property type="entry name" value="OS11G0201299 PROTEIN"/>
    <property type="match status" value="1"/>
</dbReference>
<dbReference type="OrthoDB" id="692863at2759"/>
<dbReference type="Proteomes" id="UP000323000">
    <property type="component" value="Chromosome 8"/>
</dbReference>
<evidence type="ECO:0000259" key="1">
    <source>
        <dbReference type="PROSITE" id="PS50181"/>
    </source>
</evidence>
<dbReference type="InterPro" id="IPR053197">
    <property type="entry name" value="F-box_SCFL_complex_component"/>
</dbReference>
<organism evidence="2 3">
    <name type="scientific">Acer yangbiense</name>
    <dbReference type="NCBI Taxonomy" id="1000413"/>
    <lineage>
        <taxon>Eukaryota</taxon>
        <taxon>Viridiplantae</taxon>
        <taxon>Streptophyta</taxon>
        <taxon>Embryophyta</taxon>
        <taxon>Tracheophyta</taxon>
        <taxon>Spermatophyta</taxon>
        <taxon>Magnoliopsida</taxon>
        <taxon>eudicotyledons</taxon>
        <taxon>Gunneridae</taxon>
        <taxon>Pentapetalae</taxon>
        <taxon>rosids</taxon>
        <taxon>malvids</taxon>
        <taxon>Sapindales</taxon>
        <taxon>Sapindaceae</taxon>
        <taxon>Hippocastanoideae</taxon>
        <taxon>Acereae</taxon>
        <taxon>Acer</taxon>
    </lineage>
</organism>
<dbReference type="CDD" id="cd22160">
    <property type="entry name" value="F-box_AtFBL13-like"/>
    <property type="match status" value="1"/>
</dbReference>
<comment type="caution">
    <text evidence="2">The sequence shown here is derived from an EMBL/GenBank/DDBJ whole genome shotgun (WGS) entry which is preliminary data.</text>
</comment>
<dbReference type="InterPro" id="IPR053781">
    <property type="entry name" value="F-box_AtFBL13-like"/>
</dbReference>
<dbReference type="Gene3D" id="1.20.1280.50">
    <property type="match status" value="1"/>
</dbReference>
<dbReference type="AlphaFoldDB" id="A0A5C7HGG1"/>
<dbReference type="EMBL" id="VAHF01000008">
    <property type="protein sequence ID" value="TXG55775.1"/>
    <property type="molecule type" value="Genomic_DNA"/>
</dbReference>
<dbReference type="Pfam" id="PF00646">
    <property type="entry name" value="F-box"/>
    <property type="match status" value="1"/>
</dbReference>
<proteinExistence type="predicted"/>
<reference evidence="3" key="1">
    <citation type="journal article" date="2019" name="Gigascience">
        <title>De novo genome assembly of the endangered Acer yangbiense, a plant species with extremely small populations endemic to Yunnan Province, China.</title>
        <authorList>
            <person name="Yang J."/>
            <person name="Wariss H.M."/>
            <person name="Tao L."/>
            <person name="Zhang R."/>
            <person name="Yun Q."/>
            <person name="Hollingsworth P."/>
            <person name="Dao Z."/>
            <person name="Luo G."/>
            <person name="Guo H."/>
            <person name="Ma Y."/>
            <person name="Sun W."/>
        </authorList>
    </citation>
    <scope>NUCLEOTIDE SEQUENCE [LARGE SCALE GENOMIC DNA]</scope>
    <source>
        <strain evidence="3">cv. Malutang</strain>
    </source>
</reference>
<dbReference type="InterPro" id="IPR036047">
    <property type="entry name" value="F-box-like_dom_sf"/>
</dbReference>
<protein>
    <recommendedName>
        <fullName evidence="1">F-box domain-containing protein</fullName>
    </recommendedName>
</protein>
<accession>A0A5C7HGG1</accession>
<feature type="domain" description="F-box" evidence="1">
    <location>
        <begin position="6"/>
        <end position="40"/>
    </location>
</feature>
<dbReference type="InterPro" id="IPR001810">
    <property type="entry name" value="F-box_dom"/>
</dbReference>